<name>H2BY59_GILLR</name>
<reference evidence="3" key="1">
    <citation type="journal article" date="2012" name="Stand. Genomic Sci.">
        <title>Genome sequence of the Antarctic rhodopsins-containing flavobacterium Gillisia limnaea type strain (R-8282(T)).</title>
        <authorList>
            <person name="Riedel T."/>
            <person name="Held B."/>
            <person name="Nolan M."/>
            <person name="Lucas S."/>
            <person name="Lapidus A."/>
            <person name="Tice H."/>
            <person name="Del Rio T.G."/>
            <person name="Cheng J.F."/>
            <person name="Han C."/>
            <person name="Tapia R."/>
            <person name="Goodwin L.A."/>
            <person name="Pitluck S."/>
            <person name="Liolios K."/>
            <person name="Mavromatis K."/>
            <person name="Pagani I."/>
            <person name="Ivanova N."/>
            <person name="Mikhailova N."/>
            <person name="Pati A."/>
            <person name="Chen A."/>
            <person name="Palaniappan K."/>
            <person name="Land M."/>
            <person name="Rohde M."/>
            <person name="Tindall B.J."/>
            <person name="Detter J.C."/>
            <person name="Goker M."/>
            <person name="Bristow J."/>
            <person name="Eisen J.A."/>
            <person name="Markowitz V."/>
            <person name="Hugenholtz P."/>
            <person name="Kyrpides N.C."/>
            <person name="Klenk H.P."/>
            <person name="Woyke T."/>
        </authorList>
    </citation>
    <scope>NUCLEOTIDE SEQUENCE [LARGE SCALE GENOMIC DNA]</scope>
    <source>
        <strain evidence="3">DSM 15749 / LMG 21470 / R-8282</strain>
    </source>
</reference>
<proteinExistence type="predicted"/>
<dbReference type="PANTHER" id="PTHR46825">
    <property type="entry name" value="D-ALANYL-D-ALANINE-CARBOXYPEPTIDASE/ENDOPEPTIDASE AMPH"/>
    <property type="match status" value="1"/>
</dbReference>
<dbReference type="InterPro" id="IPR012338">
    <property type="entry name" value="Beta-lactam/transpept-like"/>
</dbReference>
<dbReference type="OrthoDB" id="9793489at2"/>
<dbReference type="InterPro" id="IPR050491">
    <property type="entry name" value="AmpC-like"/>
</dbReference>
<dbReference type="STRING" id="865937.Gilli_1502"/>
<dbReference type="SUPFAM" id="SSF56601">
    <property type="entry name" value="beta-lactamase/transpeptidase-like"/>
    <property type="match status" value="1"/>
</dbReference>
<dbReference type="InterPro" id="IPR001466">
    <property type="entry name" value="Beta-lactam-related"/>
</dbReference>
<protein>
    <submittedName>
        <fullName evidence="2">Beta-lactamase</fullName>
    </submittedName>
</protein>
<evidence type="ECO:0000313" key="3">
    <source>
        <dbReference type="Proteomes" id="UP000003844"/>
    </source>
</evidence>
<feature type="domain" description="Beta-lactamase-related" evidence="1">
    <location>
        <begin position="63"/>
        <end position="327"/>
    </location>
</feature>
<dbReference type="Proteomes" id="UP000003844">
    <property type="component" value="Unassembled WGS sequence"/>
</dbReference>
<evidence type="ECO:0000259" key="1">
    <source>
        <dbReference type="Pfam" id="PF00144"/>
    </source>
</evidence>
<accession>H2BY59</accession>
<dbReference type="Pfam" id="PF00144">
    <property type="entry name" value="Beta-lactamase"/>
    <property type="match status" value="1"/>
</dbReference>
<dbReference type="HOGENOM" id="CLU_020027_0_4_10"/>
<organism evidence="2 3">
    <name type="scientific">Gillisia limnaea (strain DSM 15749 / LMG 21470 / R-8282)</name>
    <dbReference type="NCBI Taxonomy" id="865937"/>
    <lineage>
        <taxon>Bacteria</taxon>
        <taxon>Pseudomonadati</taxon>
        <taxon>Bacteroidota</taxon>
        <taxon>Flavobacteriia</taxon>
        <taxon>Flavobacteriales</taxon>
        <taxon>Flavobacteriaceae</taxon>
        <taxon>Gillisia</taxon>
    </lineage>
</organism>
<gene>
    <name evidence="2" type="ORF">Gilli_1502</name>
</gene>
<dbReference type="RefSeq" id="WP_006988463.1">
    <property type="nucleotide sequence ID" value="NZ_JH594606.1"/>
</dbReference>
<sequence>MVIVQMLALLIIMLFQTLGYSQTNTLDSFSEKYNSRLTEQNTGIGILVKNGDNTETTNLGNFNFTENSVFNIGSATKTFTAILVLQEMEMGNLKLTDSIGTYLTPLNNVDGSLTIESLLAHESGLDEVVGKNIQDMFYKKSDSLYNDNLLNHVEKSNPKMLGKFDYSNTNYLLLGKILEKITDRSYSDLLRERIFIPLKMKNTYPYLHKNIPNLVAPFHEEMDVSEYLDYRFFANIAYAAGSIASTLSDMETFYISLFETELLLKQRTVKMMVKAGNETYGYGLFKTTKNGQTYYGHGGNNIGYAFRNQYNPETKDLILIFANTRKIPMREYLTSDLLAYLNNEIIAPFKSVDLENFEIYAGTYLLKEANLTLKIAIEDNRMYLISEAQGVKSELLQKSETALYDTTVGVLLTQIDGDNSSLTFNQNGFITTISKVGSEN</sequence>
<keyword evidence="3" id="KW-1185">Reference proteome</keyword>
<dbReference type="EMBL" id="JH594606">
    <property type="protein sequence ID" value="EHQ02151.1"/>
    <property type="molecule type" value="Genomic_DNA"/>
</dbReference>
<dbReference type="PANTHER" id="PTHR46825:SF9">
    <property type="entry name" value="BETA-LACTAMASE-RELATED DOMAIN-CONTAINING PROTEIN"/>
    <property type="match status" value="1"/>
</dbReference>
<evidence type="ECO:0000313" key="2">
    <source>
        <dbReference type="EMBL" id="EHQ02151.1"/>
    </source>
</evidence>
<dbReference type="AlphaFoldDB" id="H2BY59"/>
<dbReference type="Gene3D" id="3.40.710.10">
    <property type="entry name" value="DD-peptidase/beta-lactamase superfamily"/>
    <property type="match status" value="1"/>
</dbReference>
<dbReference type="eggNOG" id="COG1680">
    <property type="taxonomic scope" value="Bacteria"/>
</dbReference>